<dbReference type="PANTHER" id="PTHR46609">
    <property type="entry name" value="EXONUCLEASE, PHAGE-TYPE/RECB, C-TERMINAL DOMAIN-CONTAINING PROTEIN"/>
    <property type="match status" value="1"/>
</dbReference>
<proteinExistence type="predicted"/>
<dbReference type="InterPro" id="IPR011604">
    <property type="entry name" value="PDDEXK-like_dom_sf"/>
</dbReference>
<dbReference type="InterPro" id="IPR017482">
    <property type="entry name" value="Lambda-type_endonuclease"/>
</dbReference>
<dbReference type="InterPro" id="IPR011335">
    <property type="entry name" value="Restrct_endonuc-II-like"/>
</dbReference>
<keyword evidence="3" id="KW-0255">Endonuclease</keyword>
<organism evidence="3 4">
    <name type="scientific">Anaerostipes hadrus</name>
    <dbReference type="NCBI Taxonomy" id="649756"/>
    <lineage>
        <taxon>Bacteria</taxon>
        <taxon>Bacillati</taxon>
        <taxon>Bacillota</taxon>
        <taxon>Clostridia</taxon>
        <taxon>Lachnospirales</taxon>
        <taxon>Lachnospiraceae</taxon>
        <taxon>Anaerostipes</taxon>
    </lineage>
</organism>
<dbReference type="RefSeq" id="WP_008393547.1">
    <property type="nucleotide sequence ID" value="NC_021016.1"/>
</dbReference>
<reference evidence="3 4" key="2">
    <citation type="submission" date="2010-03" db="EMBL/GenBank/DDBJ databases">
        <authorList>
            <person name="Pajon A."/>
        </authorList>
    </citation>
    <scope>NUCLEOTIDE SEQUENCE [LARGE SCALE GENOMIC DNA]</scope>
    <source>
        <strain evidence="3 4">SSC/2</strain>
    </source>
</reference>
<dbReference type="InterPro" id="IPR051703">
    <property type="entry name" value="NF-kappa-B_Signaling_Reg"/>
</dbReference>
<dbReference type="GO" id="GO:0016787">
    <property type="term" value="F:hydrolase activity"/>
    <property type="evidence" value="ECO:0007669"/>
    <property type="project" value="UniProtKB-KW"/>
</dbReference>
<evidence type="ECO:0000313" key="4">
    <source>
        <dbReference type="Proteomes" id="UP000008960"/>
    </source>
</evidence>
<dbReference type="InterPro" id="IPR019080">
    <property type="entry name" value="YqaJ_viral_recombinase"/>
</dbReference>
<evidence type="ECO:0000259" key="2">
    <source>
        <dbReference type="Pfam" id="PF09588"/>
    </source>
</evidence>
<evidence type="ECO:0000256" key="1">
    <source>
        <dbReference type="ARBA" id="ARBA00022801"/>
    </source>
</evidence>
<keyword evidence="1" id="KW-0378">Hydrolase</keyword>
<dbReference type="NCBIfam" id="TIGR03033">
    <property type="entry name" value="phage_rel_nuc"/>
    <property type="match status" value="1"/>
</dbReference>
<name>D4MWK1_ANAHA</name>
<dbReference type="Gene3D" id="3.90.320.10">
    <property type="match status" value="1"/>
</dbReference>
<reference evidence="3 4" key="1">
    <citation type="submission" date="2010-03" db="EMBL/GenBank/DDBJ databases">
        <title>The genome sequence of Clostridiales sp. SSC/2.</title>
        <authorList>
            <consortium name="metaHIT consortium -- http://www.metahit.eu/"/>
            <person name="Pajon A."/>
            <person name="Turner K."/>
            <person name="Parkhill J."/>
            <person name="Duncan S."/>
            <person name="Flint H."/>
        </authorList>
    </citation>
    <scope>NUCLEOTIDE SEQUENCE [LARGE SCALE GENOMIC DNA]</scope>
    <source>
        <strain evidence="3 4">SSC/2</strain>
    </source>
</reference>
<accession>D4MWK1</accession>
<dbReference type="AlphaFoldDB" id="D4MWK1"/>
<sequence length="223" mass="26441">MQEIEISKGIKRIQFDSFDSWLNARHGIGGSDASAVLGFNPYKTNTDLYLEKTGQRIAPDISDKDYVKYGHDAEPLLRQLFALDHPEYKVEYFGDNMIRNEKYQWAHASLDGELTDQDGRKGILEIKTTNILQSMQREKWNDRIPDNYYIQVLHYLLVTEYDFVELRAQLKSEWQGQIRLQTKDYHIERSDVEEDIEILRQAEEEFWQKVQRRQQPNLILPEI</sequence>
<evidence type="ECO:0000313" key="3">
    <source>
        <dbReference type="EMBL" id="CBL39767.1"/>
    </source>
</evidence>
<dbReference type="PATRIC" id="fig|245018.3.peg.397"/>
<dbReference type="Proteomes" id="UP000008960">
    <property type="component" value="Chromosome"/>
</dbReference>
<dbReference type="Pfam" id="PF09588">
    <property type="entry name" value="YqaJ"/>
    <property type="match status" value="1"/>
</dbReference>
<keyword evidence="3" id="KW-0540">Nuclease</keyword>
<dbReference type="KEGG" id="bprl:CL2_29940"/>
<gene>
    <name evidence="3" type="ORF">CL2_29940</name>
</gene>
<protein>
    <submittedName>
        <fullName evidence="3">Putative phage-type endonuclease</fullName>
    </submittedName>
</protein>
<feature type="domain" description="YqaJ viral recombinase" evidence="2">
    <location>
        <begin position="21"/>
        <end position="162"/>
    </location>
</feature>
<dbReference type="SUPFAM" id="SSF52980">
    <property type="entry name" value="Restriction endonuclease-like"/>
    <property type="match status" value="1"/>
</dbReference>
<dbReference type="GO" id="GO:0004519">
    <property type="term" value="F:endonuclease activity"/>
    <property type="evidence" value="ECO:0007669"/>
    <property type="project" value="UniProtKB-KW"/>
</dbReference>
<dbReference type="EMBL" id="FP929061">
    <property type="protein sequence ID" value="CBL39767.1"/>
    <property type="molecule type" value="Genomic_DNA"/>
</dbReference>
<dbReference type="PANTHER" id="PTHR46609:SF6">
    <property type="entry name" value="EXONUCLEASE, PHAGE-TYPE_RECB, C-TERMINAL DOMAIN-CONTAINING PROTEIN-RELATED"/>
    <property type="match status" value="1"/>
</dbReference>